<dbReference type="SUPFAM" id="SSF46785">
    <property type="entry name" value="Winged helix' DNA-binding domain"/>
    <property type="match status" value="1"/>
</dbReference>
<dbReference type="Pfam" id="PF00392">
    <property type="entry name" value="GntR"/>
    <property type="match status" value="1"/>
</dbReference>
<protein>
    <submittedName>
        <fullName evidence="6">GntR family transcriptional regulator</fullName>
    </submittedName>
</protein>
<evidence type="ECO:0000313" key="6">
    <source>
        <dbReference type="EMBL" id="SNW03952.1"/>
    </source>
</evidence>
<dbReference type="Proteomes" id="UP000243706">
    <property type="component" value="Chromosome 1"/>
</dbReference>
<evidence type="ECO:0000256" key="3">
    <source>
        <dbReference type="ARBA" id="ARBA00023163"/>
    </source>
</evidence>
<keyword evidence="8" id="KW-1185">Reference proteome</keyword>
<dbReference type="PRINTS" id="PR00035">
    <property type="entry name" value="HTHGNTR"/>
</dbReference>
<dbReference type="GO" id="GO:0003700">
    <property type="term" value="F:DNA-binding transcription factor activity"/>
    <property type="evidence" value="ECO:0007669"/>
    <property type="project" value="InterPro"/>
</dbReference>
<dbReference type="CDD" id="cd07377">
    <property type="entry name" value="WHTH_GntR"/>
    <property type="match status" value="1"/>
</dbReference>
<gene>
    <name evidence="6" type="primary">lutR_2</name>
    <name evidence="5" type="synonym">uxuR</name>
    <name evidence="5" type="ORF">GCM10007183_08650</name>
    <name evidence="6" type="ORF">SAMEA4412661_01796</name>
</gene>
<evidence type="ECO:0000313" key="8">
    <source>
        <dbReference type="Proteomes" id="UP000652995"/>
    </source>
</evidence>
<evidence type="ECO:0000256" key="2">
    <source>
        <dbReference type="ARBA" id="ARBA00023125"/>
    </source>
</evidence>
<dbReference type="AlphaFoldDB" id="A0A240C8R0"/>
<evidence type="ECO:0000313" key="7">
    <source>
        <dbReference type="Proteomes" id="UP000243706"/>
    </source>
</evidence>
<keyword evidence="2" id="KW-0238">DNA-binding</keyword>
<evidence type="ECO:0000256" key="1">
    <source>
        <dbReference type="ARBA" id="ARBA00023015"/>
    </source>
</evidence>
<accession>A0A240C8R0</accession>
<dbReference type="InterPro" id="IPR000524">
    <property type="entry name" value="Tscrpt_reg_HTH_GntR"/>
</dbReference>
<evidence type="ECO:0000259" key="4">
    <source>
        <dbReference type="PROSITE" id="PS50949"/>
    </source>
</evidence>
<dbReference type="EMBL" id="BMCB01000004">
    <property type="protein sequence ID" value="GGA86730.1"/>
    <property type="molecule type" value="Genomic_DNA"/>
</dbReference>
<name>A0A240C8R0_9STAP</name>
<dbReference type="SMART" id="SM00345">
    <property type="entry name" value="HTH_GNTR"/>
    <property type="match status" value="1"/>
</dbReference>
<reference evidence="5" key="1">
    <citation type="journal article" date="2014" name="Int. J. Syst. Evol. Microbiol.">
        <title>Complete genome of a new Firmicutes species belonging to the dominant human colonic microbiota ('Ruminococcus bicirculans') reveals two chromosomes and a selective capacity to utilize plant glucans.</title>
        <authorList>
            <consortium name="NISC Comparative Sequencing Program"/>
            <person name="Wegmann U."/>
            <person name="Louis P."/>
            <person name="Goesmann A."/>
            <person name="Henrissat B."/>
            <person name="Duncan S.H."/>
            <person name="Flint H.J."/>
        </authorList>
    </citation>
    <scope>NUCLEOTIDE SEQUENCE</scope>
    <source>
        <strain evidence="5">CCM 4175</strain>
    </source>
</reference>
<reference evidence="6 7" key="2">
    <citation type="submission" date="2017-06" db="EMBL/GenBank/DDBJ databases">
        <authorList>
            <consortium name="Pathogen Informatics"/>
        </authorList>
    </citation>
    <scope>NUCLEOTIDE SEQUENCE [LARGE SCALE GENOMIC DNA]</scope>
    <source>
        <strain evidence="6 7">NCTC13833</strain>
    </source>
</reference>
<evidence type="ECO:0000313" key="5">
    <source>
        <dbReference type="EMBL" id="GGA86730.1"/>
    </source>
</evidence>
<reference evidence="8" key="3">
    <citation type="journal article" date="2019" name="Int. J. Syst. Evol. Microbiol.">
        <title>The Global Catalogue of Microorganisms (GCM) 10K type strain sequencing project: providing services to taxonomists for standard genome sequencing and annotation.</title>
        <authorList>
            <consortium name="The Broad Institute Genomics Platform"/>
            <consortium name="The Broad Institute Genome Sequencing Center for Infectious Disease"/>
            <person name="Wu L."/>
            <person name="Ma J."/>
        </authorList>
    </citation>
    <scope>NUCLEOTIDE SEQUENCE [LARGE SCALE GENOMIC DNA]</scope>
    <source>
        <strain evidence="8">CCM 4175</strain>
    </source>
</reference>
<organism evidence="6 7">
    <name type="scientific">Staphylococcus muscae</name>
    <dbReference type="NCBI Taxonomy" id="1294"/>
    <lineage>
        <taxon>Bacteria</taxon>
        <taxon>Bacillati</taxon>
        <taxon>Bacillota</taxon>
        <taxon>Bacilli</taxon>
        <taxon>Bacillales</taxon>
        <taxon>Staphylococcaceae</taxon>
        <taxon>Staphylococcus</taxon>
    </lineage>
</organism>
<dbReference type="Gene3D" id="1.10.10.10">
    <property type="entry name" value="Winged helix-like DNA-binding domain superfamily/Winged helix DNA-binding domain"/>
    <property type="match status" value="1"/>
</dbReference>
<dbReference type="EMBL" id="LT906464">
    <property type="protein sequence ID" value="SNW03952.1"/>
    <property type="molecule type" value="Genomic_DNA"/>
</dbReference>
<feature type="domain" description="HTH gntR-type" evidence="4">
    <location>
        <begin position="11"/>
        <end position="79"/>
    </location>
</feature>
<dbReference type="Proteomes" id="UP000652995">
    <property type="component" value="Unassembled WGS sequence"/>
</dbReference>
<dbReference type="PROSITE" id="PS50949">
    <property type="entry name" value="HTH_GNTR"/>
    <property type="match status" value="1"/>
</dbReference>
<dbReference type="RefSeq" id="WP_231910257.1">
    <property type="nucleotide sequence ID" value="NZ_LT906464.1"/>
</dbReference>
<dbReference type="GO" id="GO:0003677">
    <property type="term" value="F:DNA binding"/>
    <property type="evidence" value="ECO:0007669"/>
    <property type="project" value="UniProtKB-KW"/>
</dbReference>
<proteinExistence type="predicted"/>
<dbReference type="SUPFAM" id="SSF48008">
    <property type="entry name" value="GntR ligand-binding domain-like"/>
    <property type="match status" value="1"/>
</dbReference>
<keyword evidence="3" id="KW-0804">Transcription</keyword>
<reference evidence="5" key="4">
    <citation type="submission" date="2024-05" db="EMBL/GenBank/DDBJ databases">
        <authorList>
            <person name="Sun Q."/>
            <person name="Sedlacek I."/>
        </authorList>
    </citation>
    <scope>NUCLEOTIDE SEQUENCE</scope>
    <source>
        <strain evidence="5">CCM 4175</strain>
    </source>
</reference>
<dbReference type="InterPro" id="IPR036388">
    <property type="entry name" value="WH-like_DNA-bd_sf"/>
</dbReference>
<dbReference type="PANTHER" id="PTHR43537:SF5">
    <property type="entry name" value="UXU OPERON TRANSCRIPTIONAL REGULATOR"/>
    <property type="match status" value="1"/>
</dbReference>
<dbReference type="InterPro" id="IPR011711">
    <property type="entry name" value="GntR_C"/>
</dbReference>
<dbReference type="InterPro" id="IPR036390">
    <property type="entry name" value="WH_DNA-bd_sf"/>
</dbReference>
<keyword evidence="1" id="KW-0805">Transcription regulation</keyword>
<dbReference type="Gene3D" id="1.20.120.530">
    <property type="entry name" value="GntR ligand-binding domain-like"/>
    <property type="match status" value="1"/>
</dbReference>
<dbReference type="Pfam" id="PF07729">
    <property type="entry name" value="FCD"/>
    <property type="match status" value="1"/>
</dbReference>
<dbReference type="PANTHER" id="PTHR43537">
    <property type="entry name" value="TRANSCRIPTIONAL REGULATOR, GNTR FAMILY"/>
    <property type="match status" value="1"/>
</dbReference>
<dbReference type="InterPro" id="IPR008920">
    <property type="entry name" value="TF_FadR/GntR_C"/>
</dbReference>
<sequence length="224" mass="25911">MESIDKITSRQSLKQIVVEKIKDYIIKENLQVGDKLPTERRLAEDYQVSRSVIREALSYLENTGVTESVQGRGTLVKEQDIRPLIEGFLFSFQVSQGNLKDLMMLRLTFELAAIDVIEREQASIEGIAQTLIDDVEQFDSEADRAFHAQLLMAVDSELFKQMSAVVHAYFYRTPIETSEEQNLKSMLEHQQIYESLEMKDYHKAKALLTDHLMKGAEYYDEHRI</sequence>